<reference evidence="1 2" key="1">
    <citation type="journal article" date="2018" name="Nat. Genet.">
        <title>The Rosa genome provides new insights in the design of modern roses.</title>
        <authorList>
            <person name="Bendahmane M."/>
        </authorList>
    </citation>
    <scope>NUCLEOTIDE SEQUENCE [LARGE SCALE GENOMIC DNA]</scope>
    <source>
        <strain evidence="2">cv. Old Blush</strain>
    </source>
</reference>
<name>A0A2P6Q7F7_ROSCH</name>
<evidence type="ECO:0000313" key="2">
    <source>
        <dbReference type="Proteomes" id="UP000238479"/>
    </source>
</evidence>
<dbReference type="Gramene" id="PRQ30106">
    <property type="protein sequence ID" value="PRQ30106"/>
    <property type="gene ID" value="RchiOBHm_Chr5g0020991"/>
</dbReference>
<evidence type="ECO:0000313" key="1">
    <source>
        <dbReference type="EMBL" id="PRQ30106.1"/>
    </source>
</evidence>
<dbReference type="AlphaFoldDB" id="A0A2P6Q7F7"/>
<gene>
    <name evidence="1" type="ORF">RchiOBHm_Chr5g0020991</name>
</gene>
<keyword evidence="2" id="KW-1185">Reference proteome</keyword>
<accession>A0A2P6Q7F7</accession>
<proteinExistence type="predicted"/>
<dbReference type="EMBL" id="PDCK01000043">
    <property type="protein sequence ID" value="PRQ30106.1"/>
    <property type="molecule type" value="Genomic_DNA"/>
</dbReference>
<dbReference type="Proteomes" id="UP000238479">
    <property type="component" value="Chromosome 5"/>
</dbReference>
<comment type="caution">
    <text evidence="1">The sequence shown here is derived from an EMBL/GenBank/DDBJ whole genome shotgun (WGS) entry which is preliminary data.</text>
</comment>
<sequence length="66" mass="7787">MRVRRHFVANWPQSRSASSLQGRWKILKVELYEWHCALRQAKNWYKSGSNAVDEISTPISRKARSN</sequence>
<protein>
    <submittedName>
        <fullName evidence="1">Uncharacterized protein</fullName>
    </submittedName>
</protein>
<organism evidence="1 2">
    <name type="scientific">Rosa chinensis</name>
    <name type="common">China rose</name>
    <dbReference type="NCBI Taxonomy" id="74649"/>
    <lineage>
        <taxon>Eukaryota</taxon>
        <taxon>Viridiplantae</taxon>
        <taxon>Streptophyta</taxon>
        <taxon>Embryophyta</taxon>
        <taxon>Tracheophyta</taxon>
        <taxon>Spermatophyta</taxon>
        <taxon>Magnoliopsida</taxon>
        <taxon>eudicotyledons</taxon>
        <taxon>Gunneridae</taxon>
        <taxon>Pentapetalae</taxon>
        <taxon>rosids</taxon>
        <taxon>fabids</taxon>
        <taxon>Rosales</taxon>
        <taxon>Rosaceae</taxon>
        <taxon>Rosoideae</taxon>
        <taxon>Rosoideae incertae sedis</taxon>
        <taxon>Rosa</taxon>
    </lineage>
</organism>